<dbReference type="Gene3D" id="3.40.50.1220">
    <property type="entry name" value="TPP-binding domain"/>
    <property type="match status" value="1"/>
</dbReference>
<dbReference type="eggNOG" id="COG0028">
    <property type="taxonomic scope" value="Bacteria"/>
</dbReference>
<dbReference type="SUPFAM" id="SSF52518">
    <property type="entry name" value="Thiamin diphosphate-binding fold (THDP-binding)"/>
    <property type="match status" value="2"/>
</dbReference>
<dbReference type="SUPFAM" id="SSF52467">
    <property type="entry name" value="DHS-like NAD/FAD-binding domain"/>
    <property type="match status" value="1"/>
</dbReference>
<dbReference type="Pfam" id="PF00205">
    <property type="entry name" value="TPP_enzyme_M"/>
    <property type="match status" value="1"/>
</dbReference>
<dbReference type="EMBL" id="AM746676">
    <property type="protein sequence ID" value="CAN98927.1"/>
    <property type="molecule type" value="Genomic_DNA"/>
</dbReference>
<proteinExistence type="inferred from homology"/>
<comment type="similarity">
    <text evidence="1 3">Belongs to the TPP enzyme family.</text>
</comment>
<dbReference type="Gene3D" id="3.40.50.970">
    <property type="match status" value="2"/>
</dbReference>
<dbReference type="GO" id="GO:0005948">
    <property type="term" value="C:acetolactate synthase complex"/>
    <property type="evidence" value="ECO:0007669"/>
    <property type="project" value="TreeGrafter"/>
</dbReference>
<dbReference type="InterPro" id="IPR029035">
    <property type="entry name" value="DHS-like_NAD/FAD-binding_dom"/>
</dbReference>
<dbReference type="GO" id="GO:0050660">
    <property type="term" value="F:flavin adenine dinucleotide binding"/>
    <property type="evidence" value="ECO:0007669"/>
    <property type="project" value="TreeGrafter"/>
</dbReference>
<sequence>MSAAPSSDRTGSQSLLDALLAAGVDTFFGVPGGPIIPLFDAILRSPRARLVESRQETHAAFAAVGYWRATGKVPAVVVTAGPGATNVVTGTVSAHLEGVPMLIICGDVAWEGSGARLLQSMGREGVGIEEMLRNVTRAMVRVTSARAAASQAMAALRAARNPGHPGPSLIVLPMNHGVATTGPAQIAWNPVSTAEHVEESVIIDAAERLARARRPLVVIGAACRPHAEAVERMVEALNIPFMTTPQAKGILSEEHPLSLRNAGMAASWWARRYTAGGVDTALVLGTDLDDCSIGPTHPIGPGGVLIHVDTDARVFNRNIPTELMIAGDLATFARQLHDVAKRLNLRSLNAAAPLAEAKRCSPFDAEGFREDASPRVAPHRVIADLERAAPGATFITDIGEHMLFALHYLTARGPDRFLIHLGLGSMASGICSAIGYALGDRSREVVCICGDGGMQMAGSELLVAIKLGLRIVYAVFNDARYNMVYHGYRQLFGRNASWDTPCIDLVAWARSFGATAALIERPGEITAELLDRLTARGVPVVLDIRHDADIRIQGAGRVEALQQMSSLSSPA</sequence>
<dbReference type="KEGG" id="scl:sce8755"/>
<dbReference type="GO" id="GO:0009099">
    <property type="term" value="P:L-valine biosynthetic process"/>
    <property type="evidence" value="ECO:0007669"/>
    <property type="project" value="TreeGrafter"/>
</dbReference>
<dbReference type="EC" id="2.2.1.6" evidence="7"/>
<keyword evidence="2 3" id="KW-0786">Thiamine pyrophosphate</keyword>
<dbReference type="PANTHER" id="PTHR18968:SF13">
    <property type="entry name" value="ACETOLACTATE SYNTHASE CATALYTIC SUBUNIT, MITOCHONDRIAL"/>
    <property type="match status" value="1"/>
</dbReference>
<dbReference type="STRING" id="448385.sce8755"/>
<dbReference type="GO" id="GO:0003984">
    <property type="term" value="F:acetolactate synthase activity"/>
    <property type="evidence" value="ECO:0007669"/>
    <property type="project" value="UniProtKB-EC"/>
</dbReference>
<evidence type="ECO:0000259" key="6">
    <source>
        <dbReference type="Pfam" id="PF02776"/>
    </source>
</evidence>
<dbReference type="HOGENOM" id="CLU_013748_3_1_7"/>
<protein>
    <submittedName>
        <fullName evidence="7">Acetolactate synthase</fullName>
        <ecNumber evidence="7">2.2.1.6</ecNumber>
    </submittedName>
</protein>
<dbReference type="CDD" id="cd00568">
    <property type="entry name" value="TPP_enzymes"/>
    <property type="match status" value="1"/>
</dbReference>
<dbReference type="GO" id="GO:0009097">
    <property type="term" value="P:isoleucine biosynthetic process"/>
    <property type="evidence" value="ECO:0007669"/>
    <property type="project" value="TreeGrafter"/>
</dbReference>
<evidence type="ECO:0000313" key="8">
    <source>
        <dbReference type="Proteomes" id="UP000002139"/>
    </source>
</evidence>
<gene>
    <name evidence="7" type="primary">ilvG2</name>
    <name evidence="7" type="ordered locus">sce8755</name>
</gene>
<evidence type="ECO:0000256" key="2">
    <source>
        <dbReference type="ARBA" id="ARBA00023052"/>
    </source>
</evidence>
<evidence type="ECO:0000256" key="1">
    <source>
        <dbReference type="ARBA" id="ARBA00007812"/>
    </source>
</evidence>
<feature type="domain" description="Thiamine pyrophosphate enzyme TPP-binding" evidence="5">
    <location>
        <begin position="397"/>
        <end position="544"/>
    </location>
</feature>
<dbReference type="AlphaFoldDB" id="A9G4Q2"/>
<evidence type="ECO:0000259" key="4">
    <source>
        <dbReference type="Pfam" id="PF00205"/>
    </source>
</evidence>
<dbReference type="Proteomes" id="UP000002139">
    <property type="component" value="Chromosome"/>
</dbReference>
<dbReference type="Pfam" id="PF02775">
    <property type="entry name" value="TPP_enzyme_C"/>
    <property type="match status" value="1"/>
</dbReference>
<dbReference type="GO" id="GO:0000287">
    <property type="term" value="F:magnesium ion binding"/>
    <property type="evidence" value="ECO:0007669"/>
    <property type="project" value="InterPro"/>
</dbReference>
<reference evidence="7 8" key="1">
    <citation type="journal article" date="2007" name="Nat. Biotechnol.">
        <title>Complete genome sequence of the myxobacterium Sorangium cellulosum.</title>
        <authorList>
            <person name="Schneiker S."/>
            <person name="Perlova O."/>
            <person name="Kaiser O."/>
            <person name="Gerth K."/>
            <person name="Alici A."/>
            <person name="Altmeyer M.O."/>
            <person name="Bartels D."/>
            <person name="Bekel T."/>
            <person name="Beyer S."/>
            <person name="Bode E."/>
            <person name="Bode H.B."/>
            <person name="Bolten C.J."/>
            <person name="Choudhuri J.V."/>
            <person name="Doss S."/>
            <person name="Elnakady Y.A."/>
            <person name="Frank B."/>
            <person name="Gaigalat L."/>
            <person name="Goesmann A."/>
            <person name="Groeger C."/>
            <person name="Gross F."/>
            <person name="Jelsbak L."/>
            <person name="Jelsbak L."/>
            <person name="Kalinowski J."/>
            <person name="Kegler C."/>
            <person name="Knauber T."/>
            <person name="Konietzny S."/>
            <person name="Kopp M."/>
            <person name="Krause L."/>
            <person name="Krug D."/>
            <person name="Linke B."/>
            <person name="Mahmud T."/>
            <person name="Martinez-Arias R."/>
            <person name="McHardy A.C."/>
            <person name="Merai M."/>
            <person name="Meyer F."/>
            <person name="Mormann S."/>
            <person name="Munoz-Dorado J."/>
            <person name="Perez J."/>
            <person name="Pradella S."/>
            <person name="Rachid S."/>
            <person name="Raddatz G."/>
            <person name="Rosenau F."/>
            <person name="Rueckert C."/>
            <person name="Sasse F."/>
            <person name="Scharfe M."/>
            <person name="Schuster S.C."/>
            <person name="Suen G."/>
            <person name="Treuner-Lange A."/>
            <person name="Velicer G.J."/>
            <person name="Vorholter F.-J."/>
            <person name="Weissman K.J."/>
            <person name="Welch R.D."/>
            <person name="Wenzel S.C."/>
            <person name="Whitworth D.E."/>
            <person name="Wilhelm S."/>
            <person name="Wittmann C."/>
            <person name="Bloecker H."/>
            <person name="Puehler A."/>
            <person name="Mueller R."/>
        </authorList>
    </citation>
    <scope>NUCLEOTIDE SEQUENCE [LARGE SCALE GENOMIC DNA]</scope>
    <source>
        <strain evidence="8">So ce56</strain>
    </source>
</reference>
<feature type="domain" description="Thiamine pyrophosphate enzyme N-terminal TPP-binding" evidence="6">
    <location>
        <begin position="10"/>
        <end position="116"/>
    </location>
</feature>
<dbReference type="InterPro" id="IPR012001">
    <property type="entry name" value="Thiamin_PyroP_enz_TPP-bd_dom"/>
</dbReference>
<dbReference type="InterPro" id="IPR011766">
    <property type="entry name" value="TPP_enzyme_TPP-bd"/>
</dbReference>
<dbReference type="GO" id="GO:0030976">
    <property type="term" value="F:thiamine pyrophosphate binding"/>
    <property type="evidence" value="ECO:0007669"/>
    <property type="project" value="InterPro"/>
</dbReference>
<dbReference type="InterPro" id="IPR012000">
    <property type="entry name" value="Thiamin_PyroP_enz_cen_dom"/>
</dbReference>
<dbReference type="CDD" id="cd07035">
    <property type="entry name" value="TPP_PYR_POX_like"/>
    <property type="match status" value="1"/>
</dbReference>
<evidence type="ECO:0000313" key="7">
    <source>
        <dbReference type="EMBL" id="CAN98927.1"/>
    </source>
</evidence>
<accession>A9G4Q2</accession>
<organism evidence="7 8">
    <name type="scientific">Sorangium cellulosum (strain So ce56)</name>
    <name type="common">Polyangium cellulosum (strain So ce56)</name>
    <dbReference type="NCBI Taxonomy" id="448385"/>
    <lineage>
        <taxon>Bacteria</taxon>
        <taxon>Pseudomonadati</taxon>
        <taxon>Myxococcota</taxon>
        <taxon>Polyangia</taxon>
        <taxon>Polyangiales</taxon>
        <taxon>Polyangiaceae</taxon>
        <taxon>Sorangium</taxon>
    </lineage>
</organism>
<evidence type="ECO:0000259" key="5">
    <source>
        <dbReference type="Pfam" id="PF02775"/>
    </source>
</evidence>
<dbReference type="PANTHER" id="PTHR18968">
    <property type="entry name" value="THIAMINE PYROPHOSPHATE ENZYMES"/>
    <property type="match status" value="1"/>
</dbReference>
<name>A9G4Q2_SORC5</name>
<keyword evidence="8" id="KW-1185">Reference proteome</keyword>
<feature type="domain" description="Thiamine pyrophosphate enzyme central" evidence="4">
    <location>
        <begin position="204"/>
        <end position="336"/>
    </location>
</feature>
<dbReference type="InterPro" id="IPR045229">
    <property type="entry name" value="TPP_enz"/>
</dbReference>
<dbReference type="Pfam" id="PF02776">
    <property type="entry name" value="TPP_enzyme_N"/>
    <property type="match status" value="1"/>
</dbReference>
<dbReference type="InterPro" id="IPR029061">
    <property type="entry name" value="THDP-binding"/>
</dbReference>
<keyword evidence="7" id="KW-0808">Transferase</keyword>
<evidence type="ECO:0000256" key="3">
    <source>
        <dbReference type="RuleBase" id="RU362132"/>
    </source>
</evidence>